<name>A0A1F7X257_9BACT</name>
<organism evidence="1 2">
    <name type="scientific">Candidatus Woesebacteria bacterium RBG_13_36_22</name>
    <dbReference type="NCBI Taxonomy" id="1802478"/>
    <lineage>
        <taxon>Bacteria</taxon>
        <taxon>Candidatus Woeseibacteriota</taxon>
    </lineage>
</organism>
<reference evidence="1 2" key="1">
    <citation type="journal article" date="2016" name="Nat. Commun.">
        <title>Thousands of microbial genomes shed light on interconnected biogeochemical processes in an aquifer system.</title>
        <authorList>
            <person name="Anantharaman K."/>
            <person name="Brown C.T."/>
            <person name="Hug L.A."/>
            <person name="Sharon I."/>
            <person name="Castelle C.J."/>
            <person name="Probst A.J."/>
            <person name="Thomas B.C."/>
            <person name="Singh A."/>
            <person name="Wilkins M.J."/>
            <person name="Karaoz U."/>
            <person name="Brodie E.L."/>
            <person name="Williams K.H."/>
            <person name="Hubbard S.S."/>
            <person name="Banfield J.F."/>
        </authorList>
    </citation>
    <scope>NUCLEOTIDE SEQUENCE [LARGE SCALE GENOMIC DNA]</scope>
</reference>
<evidence type="ECO:0000313" key="2">
    <source>
        <dbReference type="Proteomes" id="UP000176939"/>
    </source>
</evidence>
<sequence>MKSYLDKEYYRRKYETTTHPALKEYYSLRMQGHTPGCALDMIENYANCRCGQDKDGQDDI</sequence>
<evidence type="ECO:0000313" key="1">
    <source>
        <dbReference type="EMBL" id="OGM08983.1"/>
    </source>
</evidence>
<dbReference type="EMBL" id="MGFQ01000031">
    <property type="protein sequence ID" value="OGM08983.1"/>
    <property type="molecule type" value="Genomic_DNA"/>
</dbReference>
<comment type="caution">
    <text evidence="1">The sequence shown here is derived from an EMBL/GenBank/DDBJ whole genome shotgun (WGS) entry which is preliminary data.</text>
</comment>
<proteinExistence type="predicted"/>
<protein>
    <submittedName>
        <fullName evidence="1">Uncharacterized protein</fullName>
    </submittedName>
</protein>
<dbReference type="AlphaFoldDB" id="A0A1F7X257"/>
<dbReference type="Proteomes" id="UP000176939">
    <property type="component" value="Unassembled WGS sequence"/>
</dbReference>
<gene>
    <name evidence="1" type="ORF">A2Z67_06065</name>
</gene>
<accession>A0A1F7X257</accession>